<keyword evidence="1" id="KW-0732">Signal</keyword>
<feature type="chain" id="PRO_5045366202" evidence="1">
    <location>
        <begin position="27"/>
        <end position="479"/>
    </location>
</feature>
<comment type="caution">
    <text evidence="3">The sequence shown here is derived from an EMBL/GenBank/DDBJ whole genome shotgun (WGS) entry which is preliminary data.</text>
</comment>
<organism evidence="3 4">
    <name type="scientific">Hymenobacter negativus</name>
    <dbReference type="NCBI Taxonomy" id="2795026"/>
    <lineage>
        <taxon>Bacteria</taxon>
        <taxon>Pseudomonadati</taxon>
        <taxon>Bacteroidota</taxon>
        <taxon>Cytophagia</taxon>
        <taxon>Cytophagales</taxon>
        <taxon>Hymenobacteraceae</taxon>
        <taxon>Hymenobacter</taxon>
    </lineage>
</organism>
<proteinExistence type="predicted"/>
<protein>
    <submittedName>
        <fullName evidence="3">Alginate export family protein</fullName>
    </submittedName>
</protein>
<feature type="signal peptide" evidence="1">
    <location>
        <begin position="1"/>
        <end position="26"/>
    </location>
</feature>
<accession>A0ABS3QFD6</accession>
<dbReference type="InterPro" id="IPR053728">
    <property type="entry name" value="Alginate_Permeability_Chnl"/>
</dbReference>
<evidence type="ECO:0000313" key="4">
    <source>
        <dbReference type="Proteomes" id="UP000664369"/>
    </source>
</evidence>
<evidence type="ECO:0000259" key="2">
    <source>
        <dbReference type="Pfam" id="PF13372"/>
    </source>
</evidence>
<sequence>MKHTFTVFCRWVPVLAFGLSAATALAQVSSEAVLDAVPKAPEYQLERAKEDYRYLAEGSAVPHDFFDPIKFIPLSTTRKSYLSIGGEIREQYQWLNHTSWGEGVEDHGGYLLQRYMLHADAHFGTHFRVFGQLKSGLTTGKNAPPELTEEDRLDVHQAFVDVRVGSPEKDLTLRLGRQEMVYGSSRLVSLREGPNVRQTFDGARLMLHQPQSQLDAFVTRPATTKPGLFDDEPNRDVWFWGLYGVKRLAPLHGGLDLYYLGLDKAQSRFQQGSAPERRHSVGARLWGTHQAWRYNAEAVYQFGHFGTGDIRAWTASGEFGYALAALPWKPELALRTEFISGDRDPANRTLQTFNPLFPKGAYFGQIALVGPANLMDVHPMLLLHPPVGNNLSILLDWDFFWRASRADGFYTMPYVLERPGNPSQSRYIGDQMTIQADWDVHRHVQVELFLTYFHAGAFLQQSGQGRDITFFSPRVTYRF</sequence>
<evidence type="ECO:0000256" key="1">
    <source>
        <dbReference type="SAM" id="SignalP"/>
    </source>
</evidence>
<dbReference type="SUPFAM" id="SSF56935">
    <property type="entry name" value="Porins"/>
    <property type="match status" value="1"/>
</dbReference>
<dbReference type="RefSeq" id="WP_208175612.1">
    <property type="nucleotide sequence ID" value="NZ_JAGETZ010000005.1"/>
</dbReference>
<keyword evidence="4" id="KW-1185">Reference proteome</keyword>
<dbReference type="EMBL" id="JAGETZ010000005">
    <property type="protein sequence ID" value="MBO2009977.1"/>
    <property type="molecule type" value="Genomic_DNA"/>
</dbReference>
<dbReference type="InterPro" id="IPR025388">
    <property type="entry name" value="Alginate_export_dom"/>
</dbReference>
<evidence type="ECO:0000313" key="3">
    <source>
        <dbReference type="EMBL" id="MBO2009977.1"/>
    </source>
</evidence>
<dbReference type="Proteomes" id="UP000664369">
    <property type="component" value="Unassembled WGS sequence"/>
</dbReference>
<dbReference type="Gene3D" id="2.40.160.100">
    <property type="match status" value="1"/>
</dbReference>
<gene>
    <name evidence="3" type="ORF">J4E00_13020</name>
</gene>
<reference evidence="3 4" key="1">
    <citation type="submission" date="2021-03" db="EMBL/GenBank/DDBJ databases">
        <authorList>
            <person name="Kim M.K."/>
        </authorList>
    </citation>
    <scope>NUCLEOTIDE SEQUENCE [LARGE SCALE GENOMIC DNA]</scope>
    <source>
        <strain evidence="3 4">BT442</strain>
    </source>
</reference>
<feature type="domain" description="Alginate export" evidence="2">
    <location>
        <begin position="81"/>
        <end position="463"/>
    </location>
</feature>
<name>A0ABS3QFD6_9BACT</name>
<dbReference type="Pfam" id="PF13372">
    <property type="entry name" value="Alginate_exp"/>
    <property type="match status" value="1"/>
</dbReference>